<dbReference type="Pfam" id="PF00136">
    <property type="entry name" value="DNA_pol_B"/>
    <property type="match status" value="1"/>
</dbReference>
<keyword evidence="6" id="KW-0238">DNA-binding</keyword>
<dbReference type="Gene3D" id="3.30.420.10">
    <property type="entry name" value="Ribonuclease H-like superfamily/Ribonuclease H"/>
    <property type="match status" value="1"/>
</dbReference>
<dbReference type="InterPro" id="IPR017964">
    <property type="entry name" value="DNA-dir_DNA_pol_B_CS"/>
</dbReference>
<evidence type="ECO:0000256" key="2">
    <source>
        <dbReference type="ARBA" id="ARBA00012417"/>
    </source>
</evidence>
<evidence type="ECO:0000256" key="1">
    <source>
        <dbReference type="ARBA" id="ARBA00005755"/>
    </source>
</evidence>
<evidence type="ECO:0000313" key="9">
    <source>
        <dbReference type="EMBL" id="SVB68194.1"/>
    </source>
</evidence>
<feature type="non-terminal residue" evidence="9">
    <location>
        <position position="510"/>
    </location>
</feature>
<dbReference type="InterPro" id="IPR006172">
    <property type="entry name" value="DNA-dir_DNA_pol_B"/>
</dbReference>
<keyword evidence="3" id="KW-0808">Transferase</keyword>
<dbReference type="GO" id="GO:0009432">
    <property type="term" value="P:SOS response"/>
    <property type="evidence" value="ECO:0007669"/>
    <property type="project" value="TreeGrafter"/>
</dbReference>
<feature type="domain" description="DNA-directed DNA polymerase family B multifunctional" evidence="8">
    <location>
        <begin position="121"/>
        <end position="483"/>
    </location>
</feature>
<protein>
    <recommendedName>
        <fullName evidence="2">DNA-directed DNA polymerase</fullName>
        <ecNumber evidence="2">2.7.7.7</ecNumber>
    </recommendedName>
</protein>
<dbReference type="InterPro" id="IPR050240">
    <property type="entry name" value="DNA_pol_type-B"/>
</dbReference>
<evidence type="ECO:0000259" key="8">
    <source>
        <dbReference type="Pfam" id="PF00136"/>
    </source>
</evidence>
<dbReference type="GO" id="GO:0008296">
    <property type="term" value="F:3'-5'-DNA exonuclease activity"/>
    <property type="evidence" value="ECO:0007669"/>
    <property type="project" value="TreeGrafter"/>
</dbReference>
<dbReference type="GO" id="GO:0003677">
    <property type="term" value="F:DNA binding"/>
    <property type="evidence" value="ECO:0007669"/>
    <property type="project" value="UniProtKB-KW"/>
</dbReference>
<dbReference type="PANTHER" id="PTHR10322:SF23">
    <property type="entry name" value="DNA POLYMERASE DELTA CATALYTIC SUBUNIT"/>
    <property type="match status" value="1"/>
</dbReference>
<dbReference type="SUPFAM" id="SSF56672">
    <property type="entry name" value="DNA/RNA polymerases"/>
    <property type="match status" value="1"/>
</dbReference>
<accession>A0A382G0Q9</accession>
<dbReference type="Gene3D" id="1.10.132.60">
    <property type="entry name" value="DNA polymerase family B, C-terminal domain"/>
    <property type="match status" value="1"/>
</dbReference>
<comment type="catalytic activity">
    <reaction evidence="7">
        <text>DNA(n) + a 2'-deoxyribonucleoside 5'-triphosphate = DNA(n+1) + diphosphate</text>
        <dbReference type="Rhea" id="RHEA:22508"/>
        <dbReference type="Rhea" id="RHEA-COMP:17339"/>
        <dbReference type="Rhea" id="RHEA-COMP:17340"/>
        <dbReference type="ChEBI" id="CHEBI:33019"/>
        <dbReference type="ChEBI" id="CHEBI:61560"/>
        <dbReference type="ChEBI" id="CHEBI:173112"/>
        <dbReference type="EC" id="2.7.7.7"/>
    </reaction>
</comment>
<dbReference type="InterPro" id="IPR012337">
    <property type="entry name" value="RNaseH-like_sf"/>
</dbReference>
<proteinExistence type="inferred from homology"/>
<dbReference type="GO" id="GO:0000166">
    <property type="term" value="F:nucleotide binding"/>
    <property type="evidence" value="ECO:0007669"/>
    <property type="project" value="InterPro"/>
</dbReference>
<comment type="similarity">
    <text evidence="1">Belongs to the DNA polymerase type-B family.</text>
</comment>
<organism evidence="9">
    <name type="scientific">marine metagenome</name>
    <dbReference type="NCBI Taxonomy" id="408172"/>
    <lineage>
        <taxon>unclassified sequences</taxon>
        <taxon>metagenomes</taxon>
        <taxon>ecological metagenomes</taxon>
    </lineage>
</organism>
<evidence type="ECO:0000256" key="7">
    <source>
        <dbReference type="ARBA" id="ARBA00049244"/>
    </source>
</evidence>
<dbReference type="SUPFAM" id="SSF53098">
    <property type="entry name" value="Ribonuclease H-like"/>
    <property type="match status" value="1"/>
</dbReference>
<dbReference type="PROSITE" id="PS00116">
    <property type="entry name" value="DNA_POLYMERASE_B"/>
    <property type="match status" value="1"/>
</dbReference>
<keyword evidence="4" id="KW-0548">Nucleotidyltransferase</keyword>
<keyword evidence="5" id="KW-0239">DNA-directed DNA polymerase</keyword>
<dbReference type="GO" id="GO:0003887">
    <property type="term" value="F:DNA-directed DNA polymerase activity"/>
    <property type="evidence" value="ECO:0007669"/>
    <property type="project" value="UniProtKB-KW"/>
</dbReference>
<dbReference type="InterPro" id="IPR042087">
    <property type="entry name" value="DNA_pol_B_thumb"/>
</dbReference>
<reference evidence="9" key="1">
    <citation type="submission" date="2018-05" db="EMBL/GenBank/DDBJ databases">
        <authorList>
            <person name="Lanie J.A."/>
            <person name="Ng W.-L."/>
            <person name="Kazmierczak K.M."/>
            <person name="Andrzejewski T.M."/>
            <person name="Davidsen T.M."/>
            <person name="Wayne K.J."/>
            <person name="Tettelin H."/>
            <person name="Glass J.I."/>
            <person name="Rusch D."/>
            <person name="Podicherti R."/>
            <person name="Tsui H.-C.T."/>
            <person name="Winkler M.E."/>
        </authorList>
    </citation>
    <scope>NUCLEOTIDE SEQUENCE</scope>
</reference>
<dbReference type="Gene3D" id="3.90.1600.10">
    <property type="entry name" value="Palm domain of DNA polymerase"/>
    <property type="match status" value="2"/>
</dbReference>
<evidence type="ECO:0000256" key="3">
    <source>
        <dbReference type="ARBA" id="ARBA00022679"/>
    </source>
</evidence>
<dbReference type="SMART" id="SM00486">
    <property type="entry name" value="POLBc"/>
    <property type="match status" value="1"/>
</dbReference>
<dbReference type="InterPro" id="IPR036397">
    <property type="entry name" value="RNaseH_sf"/>
</dbReference>
<sequence>GSRVVVYGRQVLDALHLARTTLTRFDDNRLGTVAQALLGRGKTLSVDDGDESIADRILDTYHHDRCAFAEYCLEDSRLVRDILVQEGLIQLSLRRASLTGLPLERAWGSVAAFDFLYILGLRQRRMVAPTNGVDRVRMGGSPGGLVMPTRAGLYPHVFVFDFKSLYPTIIRTFNIDPLTHLQARVAAVAGTSLRPGDMPVVAEDAADYVTDPGVSGDLVRAPNGALFVRDDGILPQMLAGFFERRAEARAADDDLAAYTYKIVMNSFYGVLATGSCRFAEGALAGAITGFGHYLLRWTKALLQDAGRGTVLYGDTDSLFVDAGLPADITPAQAHEAGQVLCAWLNDELAAHVRECFDLPSHLALEFEKYYSRFFLPPMRGDTEKARSKGYAGLKVAADGSDEVEIIGMEAVRRDWTDLAHEVQRDLLNMVFRDVPADTLETRVLDWVDAMRRGERDDDLVYRKALRKSVEGYTNSVPAHVAAARLLPDPRGTIRYLVTRDGPQPVGHVTA</sequence>
<evidence type="ECO:0000256" key="6">
    <source>
        <dbReference type="ARBA" id="ARBA00023125"/>
    </source>
</evidence>
<dbReference type="EC" id="2.7.7.7" evidence="2"/>
<dbReference type="AlphaFoldDB" id="A0A382G0Q9"/>
<gene>
    <name evidence="9" type="ORF">METZ01_LOCUS221048</name>
</gene>
<name>A0A382G0Q9_9ZZZZ</name>
<evidence type="ECO:0000256" key="4">
    <source>
        <dbReference type="ARBA" id="ARBA00022695"/>
    </source>
</evidence>
<dbReference type="GO" id="GO:0045004">
    <property type="term" value="P:DNA replication proofreading"/>
    <property type="evidence" value="ECO:0007669"/>
    <property type="project" value="TreeGrafter"/>
</dbReference>
<feature type="non-terminal residue" evidence="9">
    <location>
        <position position="1"/>
    </location>
</feature>
<dbReference type="InterPro" id="IPR043502">
    <property type="entry name" value="DNA/RNA_pol_sf"/>
</dbReference>
<dbReference type="PANTHER" id="PTHR10322">
    <property type="entry name" value="DNA POLYMERASE CATALYTIC SUBUNIT"/>
    <property type="match status" value="1"/>
</dbReference>
<dbReference type="PRINTS" id="PR00106">
    <property type="entry name" value="DNAPOLB"/>
</dbReference>
<evidence type="ECO:0000256" key="5">
    <source>
        <dbReference type="ARBA" id="ARBA00022932"/>
    </source>
</evidence>
<dbReference type="EMBL" id="UINC01052641">
    <property type="protein sequence ID" value="SVB68194.1"/>
    <property type="molecule type" value="Genomic_DNA"/>
</dbReference>
<dbReference type="InterPro" id="IPR006134">
    <property type="entry name" value="DNA-dir_DNA_pol_B_multi_dom"/>
</dbReference>
<dbReference type="InterPro" id="IPR023211">
    <property type="entry name" value="DNA_pol_palm_dom_sf"/>
</dbReference>